<evidence type="ECO:0000256" key="5">
    <source>
        <dbReference type="ARBA" id="ARBA00022741"/>
    </source>
</evidence>
<dbReference type="InterPro" id="IPR006073">
    <property type="entry name" value="GTP-bd"/>
</dbReference>
<evidence type="ECO:0000256" key="2">
    <source>
        <dbReference type="ARBA" id="ARBA00020953"/>
    </source>
</evidence>
<comment type="similarity">
    <text evidence="1 8 9 10">Belongs to the TRAFAC class TrmE-Era-EngA-EngB-Septin-like GTPase superfamily. EngA (Der) GTPase family.</text>
</comment>
<evidence type="ECO:0000256" key="3">
    <source>
        <dbReference type="ARBA" id="ARBA00022517"/>
    </source>
</evidence>
<keyword evidence="4 10" id="KW-0677">Repeat</keyword>
<sequence length="452" mass="50064">MTFTVAVVGRPNVGKSTLFNRLAGKRLALVDDTPGVTRDRREADGKLFDLTFRLVDTAGLEEADHASLASRMREQSQRAVEEADVVLFMLDARAGITPSDELFADELRKSDRPVIVLTNKCEGSAGEAGFYEAYELGLGEPVAFSGEHGHGIDELYDRLHAIHEAWREAHDAEDVEADSEEAGQDVVQLAVVGRPNVGKSTLINRLLGEDRLLTGPEAGLTRDAIRVDWHHKGQPMRLVDTAGQRRRARVQDKLEQLAVQDALHAINFAHVVALVADATEGLDRQDLHIAQSVIEEGRALVVVVNKIDAVADADAALRAVRDRLKTSLPQVRGVPVVSLSGLTGRNVETLLDAVLRAYKIWTTKVATPDLNQWLSEVTASHPPPRGRYGKRIRFKYITQPKARPPTFTLFCSQPTEVPGSYTRYLENELRHDFDLPGTPIRFIYKRPKNPYA</sequence>
<dbReference type="Proteomes" id="UP000199415">
    <property type="component" value="Unassembled WGS sequence"/>
</dbReference>
<dbReference type="Gene3D" id="3.30.300.20">
    <property type="match status" value="1"/>
</dbReference>
<dbReference type="Pfam" id="PF14714">
    <property type="entry name" value="KH_dom-like"/>
    <property type="match status" value="1"/>
</dbReference>
<dbReference type="PRINTS" id="PR00449">
    <property type="entry name" value="RASTRNSFRMNG"/>
</dbReference>
<dbReference type="HAMAP" id="MF_00195">
    <property type="entry name" value="GTPase_Der"/>
    <property type="match status" value="1"/>
</dbReference>
<dbReference type="CDD" id="cd01894">
    <property type="entry name" value="EngA1"/>
    <property type="match status" value="1"/>
</dbReference>
<dbReference type="PANTHER" id="PTHR43834">
    <property type="entry name" value="GTPASE DER"/>
    <property type="match status" value="1"/>
</dbReference>
<comment type="subunit">
    <text evidence="8">Associates with the 50S ribosomal subunit.</text>
</comment>
<dbReference type="OrthoDB" id="9805918at2"/>
<evidence type="ECO:0000256" key="9">
    <source>
        <dbReference type="PROSITE-ProRule" id="PRU01049"/>
    </source>
</evidence>
<keyword evidence="13" id="KW-1185">Reference proteome</keyword>
<evidence type="ECO:0000256" key="8">
    <source>
        <dbReference type="HAMAP-Rule" id="MF_00195"/>
    </source>
</evidence>
<dbReference type="GO" id="GO:0005525">
    <property type="term" value="F:GTP binding"/>
    <property type="evidence" value="ECO:0007669"/>
    <property type="project" value="UniProtKB-UniRule"/>
</dbReference>
<evidence type="ECO:0000256" key="6">
    <source>
        <dbReference type="ARBA" id="ARBA00023134"/>
    </source>
</evidence>
<dbReference type="PROSITE" id="PS51712">
    <property type="entry name" value="G_ENGA"/>
    <property type="match status" value="2"/>
</dbReference>
<feature type="binding site" evidence="8">
    <location>
        <begin position="193"/>
        <end position="200"/>
    </location>
    <ligand>
        <name>GTP</name>
        <dbReference type="ChEBI" id="CHEBI:37565"/>
        <label>2</label>
    </ligand>
</feature>
<keyword evidence="6 8" id="KW-0342">GTP-binding</keyword>
<dbReference type="RefSeq" id="WP_090018573.1">
    <property type="nucleotide sequence ID" value="NZ_FNCE01000001.1"/>
</dbReference>
<dbReference type="CDD" id="cd01895">
    <property type="entry name" value="EngA2"/>
    <property type="match status" value="1"/>
</dbReference>
<evidence type="ECO:0000313" key="12">
    <source>
        <dbReference type="EMBL" id="SDF59648.1"/>
    </source>
</evidence>
<dbReference type="InterPro" id="IPR005225">
    <property type="entry name" value="Small_GTP-bd"/>
</dbReference>
<dbReference type="Gene3D" id="3.40.50.300">
    <property type="entry name" value="P-loop containing nucleotide triphosphate hydrolases"/>
    <property type="match status" value="2"/>
</dbReference>
<feature type="binding site" evidence="8">
    <location>
        <begin position="119"/>
        <end position="122"/>
    </location>
    <ligand>
        <name>GTP</name>
        <dbReference type="ChEBI" id="CHEBI:37565"/>
        <label>1</label>
    </ligand>
</feature>
<dbReference type="InterPro" id="IPR016484">
    <property type="entry name" value="GTPase_Der"/>
</dbReference>
<feature type="binding site" evidence="8">
    <location>
        <begin position="56"/>
        <end position="60"/>
    </location>
    <ligand>
        <name>GTP</name>
        <dbReference type="ChEBI" id="CHEBI:37565"/>
        <label>1</label>
    </ligand>
</feature>
<evidence type="ECO:0000256" key="7">
    <source>
        <dbReference type="ARBA" id="ARBA00032345"/>
    </source>
</evidence>
<protein>
    <recommendedName>
        <fullName evidence="2 8">GTPase Der</fullName>
    </recommendedName>
    <alternativeName>
        <fullName evidence="7 8">GTP-binding protein EngA</fullName>
    </alternativeName>
</protein>
<dbReference type="InterPro" id="IPR031166">
    <property type="entry name" value="G_ENGA"/>
</dbReference>
<evidence type="ECO:0000313" key="13">
    <source>
        <dbReference type="Proteomes" id="UP000199415"/>
    </source>
</evidence>
<feature type="domain" description="EngA-type G" evidence="11">
    <location>
        <begin position="187"/>
        <end position="362"/>
    </location>
</feature>
<evidence type="ECO:0000256" key="10">
    <source>
        <dbReference type="RuleBase" id="RU004481"/>
    </source>
</evidence>
<dbReference type="InterPro" id="IPR027417">
    <property type="entry name" value="P-loop_NTPase"/>
</dbReference>
<proteinExistence type="inferred from homology"/>
<organism evidence="12 13">
    <name type="scientific">Limimonas halophila</name>
    <dbReference type="NCBI Taxonomy" id="1082479"/>
    <lineage>
        <taxon>Bacteria</taxon>
        <taxon>Pseudomonadati</taxon>
        <taxon>Pseudomonadota</taxon>
        <taxon>Alphaproteobacteria</taxon>
        <taxon>Rhodospirillales</taxon>
        <taxon>Rhodovibrionaceae</taxon>
        <taxon>Limimonas</taxon>
    </lineage>
</organism>
<feature type="binding site" evidence="8">
    <location>
        <begin position="305"/>
        <end position="308"/>
    </location>
    <ligand>
        <name>GTP</name>
        <dbReference type="ChEBI" id="CHEBI:37565"/>
        <label>2</label>
    </ligand>
</feature>
<feature type="binding site" evidence="8">
    <location>
        <begin position="9"/>
        <end position="16"/>
    </location>
    <ligand>
        <name>GTP</name>
        <dbReference type="ChEBI" id="CHEBI:37565"/>
        <label>1</label>
    </ligand>
</feature>
<dbReference type="PANTHER" id="PTHR43834:SF6">
    <property type="entry name" value="GTPASE DER"/>
    <property type="match status" value="1"/>
</dbReference>
<name>A0A1G7MCV9_9PROT</name>
<accession>A0A1G7MCV9</accession>
<dbReference type="AlphaFoldDB" id="A0A1G7MCV9"/>
<dbReference type="PIRSF" id="PIRSF006485">
    <property type="entry name" value="GTP-binding_EngA"/>
    <property type="match status" value="1"/>
</dbReference>
<dbReference type="Pfam" id="PF01926">
    <property type="entry name" value="MMR_HSR1"/>
    <property type="match status" value="2"/>
</dbReference>
<dbReference type="NCBIfam" id="TIGR03594">
    <property type="entry name" value="GTPase_EngA"/>
    <property type="match status" value="1"/>
</dbReference>
<keyword evidence="3 8" id="KW-0690">Ribosome biogenesis</keyword>
<keyword evidence="5 8" id="KW-0547">Nucleotide-binding</keyword>
<feature type="binding site" evidence="8">
    <location>
        <begin position="240"/>
        <end position="244"/>
    </location>
    <ligand>
        <name>GTP</name>
        <dbReference type="ChEBI" id="CHEBI:37565"/>
        <label>2</label>
    </ligand>
</feature>
<dbReference type="SUPFAM" id="SSF52540">
    <property type="entry name" value="P-loop containing nucleoside triphosphate hydrolases"/>
    <property type="match status" value="2"/>
</dbReference>
<dbReference type="InterPro" id="IPR015946">
    <property type="entry name" value="KH_dom-like_a/b"/>
</dbReference>
<evidence type="ECO:0000256" key="4">
    <source>
        <dbReference type="ARBA" id="ARBA00022737"/>
    </source>
</evidence>
<evidence type="ECO:0000256" key="1">
    <source>
        <dbReference type="ARBA" id="ARBA00008279"/>
    </source>
</evidence>
<dbReference type="FunFam" id="3.40.50.300:FF:000057">
    <property type="entry name" value="GTPase Der"/>
    <property type="match status" value="1"/>
</dbReference>
<dbReference type="InterPro" id="IPR032859">
    <property type="entry name" value="KH_dom-like"/>
</dbReference>
<reference evidence="12 13" key="1">
    <citation type="submission" date="2016-10" db="EMBL/GenBank/DDBJ databases">
        <authorList>
            <person name="de Groot N.N."/>
        </authorList>
    </citation>
    <scope>NUCLEOTIDE SEQUENCE [LARGE SCALE GENOMIC DNA]</scope>
    <source>
        <strain evidence="12 13">DSM 25584</strain>
    </source>
</reference>
<dbReference type="NCBIfam" id="TIGR00231">
    <property type="entry name" value="small_GTP"/>
    <property type="match status" value="2"/>
</dbReference>
<dbReference type="GO" id="GO:0042254">
    <property type="term" value="P:ribosome biogenesis"/>
    <property type="evidence" value="ECO:0007669"/>
    <property type="project" value="UniProtKB-KW"/>
</dbReference>
<evidence type="ECO:0000259" key="11">
    <source>
        <dbReference type="PROSITE" id="PS51712"/>
    </source>
</evidence>
<comment type="function">
    <text evidence="8 10">GTPase that plays an essential role in the late steps of ribosome biogenesis.</text>
</comment>
<gene>
    <name evidence="8" type="primary">der</name>
    <name evidence="12" type="ORF">SAMN05216241_101569</name>
</gene>
<feature type="domain" description="EngA-type G" evidence="11">
    <location>
        <begin position="3"/>
        <end position="167"/>
    </location>
</feature>
<dbReference type="EMBL" id="FNCE01000001">
    <property type="protein sequence ID" value="SDF59648.1"/>
    <property type="molecule type" value="Genomic_DNA"/>
</dbReference>
<dbReference type="FunFam" id="3.30.300.20:FF:000004">
    <property type="entry name" value="GTPase Der"/>
    <property type="match status" value="1"/>
</dbReference>
<dbReference type="STRING" id="1082479.SAMN05216241_101569"/>